<protein>
    <submittedName>
        <fullName evidence="1">Uncharacterized protein</fullName>
    </submittedName>
</protein>
<sequence length="11" mass="1381">MVCLLFYQQVH</sequence>
<name>A0A0A9GSU3_ARUDO</name>
<dbReference type="EMBL" id="GBRH01171287">
    <property type="protein sequence ID" value="JAE26609.1"/>
    <property type="molecule type" value="Transcribed_RNA"/>
</dbReference>
<evidence type="ECO:0000313" key="1">
    <source>
        <dbReference type="EMBL" id="JAE26609.1"/>
    </source>
</evidence>
<reference evidence="1" key="1">
    <citation type="submission" date="2014-09" db="EMBL/GenBank/DDBJ databases">
        <authorList>
            <person name="Magalhaes I.L.F."/>
            <person name="Oliveira U."/>
            <person name="Santos F.R."/>
            <person name="Vidigal T.H.D.A."/>
            <person name="Brescovit A.D."/>
            <person name="Santos A.J."/>
        </authorList>
    </citation>
    <scope>NUCLEOTIDE SEQUENCE</scope>
    <source>
        <tissue evidence="1">Shoot tissue taken approximately 20 cm above the soil surface</tissue>
    </source>
</reference>
<accession>A0A0A9GSU3</accession>
<organism evidence="1">
    <name type="scientific">Arundo donax</name>
    <name type="common">Giant reed</name>
    <name type="synonym">Donax arundinaceus</name>
    <dbReference type="NCBI Taxonomy" id="35708"/>
    <lineage>
        <taxon>Eukaryota</taxon>
        <taxon>Viridiplantae</taxon>
        <taxon>Streptophyta</taxon>
        <taxon>Embryophyta</taxon>
        <taxon>Tracheophyta</taxon>
        <taxon>Spermatophyta</taxon>
        <taxon>Magnoliopsida</taxon>
        <taxon>Liliopsida</taxon>
        <taxon>Poales</taxon>
        <taxon>Poaceae</taxon>
        <taxon>PACMAD clade</taxon>
        <taxon>Arundinoideae</taxon>
        <taxon>Arundineae</taxon>
        <taxon>Arundo</taxon>
    </lineage>
</organism>
<proteinExistence type="predicted"/>
<reference evidence="1" key="2">
    <citation type="journal article" date="2015" name="Data Brief">
        <title>Shoot transcriptome of the giant reed, Arundo donax.</title>
        <authorList>
            <person name="Barrero R.A."/>
            <person name="Guerrero F.D."/>
            <person name="Moolhuijzen P."/>
            <person name="Goolsby J.A."/>
            <person name="Tidwell J."/>
            <person name="Bellgard S.E."/>
            <person name="Bellgard M.I."/>
        </authorList>
    </citation>
    <scope>NUCLEOTIDE SEQUENCE</scope>
    <source>
        <tissue evidence="1">Shoot tissue taken approximately 20 cm above the soil surface</tissue>
    </source>
</reference>